<organism evidence="1 2">
    <name type="scientific">Cerrena zonata</name>
    <dbReference type="NCBI Taxonomy" id="2478898"/>
    <lineage>
        <taxon>Eukaryota</taxon>
        <taxon>Fungi</taxon>
        <taxon>Dikarya</taxon>
        <taxon>Basidiomycota</taxon>
        <taxon>Agaricomycotina</taxon>
        <taxon>Agaricomycetes</taxon>
        <taxon>Polyporales</taxon>
        <taxon>Cerrenaceae</taxon>
        <taxon>Cerrena</taxon>
    </lineage>
</organism>
<evidence type="ECO:0000313" key="2">
    <source>
        <dbReference type="Proteomes" id="UP001385951"/>
    </source>
</evidence>
<protein>
    <submittedName>
        <fullName evidence="1">Uncharacterized protein</fullName>
    </submittedName>
</protein>
<keyword evidence="2" id="KW-1185">Reference proteome</keyword>
<comment type="caution">
    <text evidence="1">The sequence shown here is derived from an EMBL/GenBank/DDBJ whole genome shotgun (WGS) entry which is preliminary data.</text>
</comment>
<reference evidence="1 2" key="1">
    <citation type="submission" date="2022-09" db="EMBL/GenBank/DDBJ databases">
        <authorList>
            <person name="Palmer J.M."/>
        </authorList>
    </citation>
    <scope>NUCLEOTIDE SEQUENCE [LARGE SCALE GENOMIC DNA]</scope>
    <source>
        <strain evidence="1 2">DSM 7382</strain>
    </source>
</reference>
<proteinExistence type="predicted"/>
<dbReference type="Proteomes" id="UP001385951">
    <property type="component" value="Unassembled WGS sequence"/>
</dbReference>
<accession>A0AAW0G1J9</accession>
<name>A0AAW0G1J9_9APHY</name>
<evidence type="ECO:0000313" key="1">
    <source>
        <dbReference type="EMBL" id="KAK7687623.1"/>
    </source>
</evidence>
<dbReference type="EMBL" id="JASBNA010000012">
    <property type="protein sequence ID" value="KAK7687623.1"/>
    <property type="molecule type" value="Genomic_DNA"/>
</dbReference>
<dbReference type="AlphaFoldDB" id="A0AAW0G1J9"/>
<sequence length="125" mass="13863">MPRLSVHHNTSTSTFDSDEKANSLIRLFEHFFETRPLTESIDWMLTTSLSGLPPAVYSPQGDSTRIHGCRTTSNLGPDKTNSYPRLCGEFTGRTDTYVIFTSLITNTSWTTLDGTTFAASGLIDH</sequence>
<gene>
    <name evidence="1" type="ORF">QCA50_008837</name>
</gene>